<sequence>MIEIFRRHPALGFILTGLLAFFASALLQSSGNFPDPDSFYHARMALLIRDHGIIRDFPWLTQTVFADSYVDHHFLYHLLLIPFVSLPDPLLGMRISAVVFGVSAMVGAALLLRSFGVAGAAFSTLALAASNPFLFRMNLAKTPSLSLLMVFLGLWAAFKSKPLILAAIAFAYVWLYDGWPILLVVVASYILAEAIVSRSPRALVSRRNLALSGGVVLGIITGHVINPYFPENIPFEWLHIVRVGIIGFRDQFGVGQEWYPWKPQELLASSSLTFILLLSSALFGLVASLIRSRYPVERERLVMAVALGILVVVACVFTLKAKRNVEYFVPFAVLFAFSAIDCARRKVGSLWFQEMVGALKGWRRAAAIIVAAFFALTTPLLAARDVLAAKRDFESGIPPDKYEKLSAWLQTNTSKGSIIFHNDWDDFPYFFIRNTHNRYLVGLDPAFMFVKNPERFREWVETTQGRDLNFLGARIYERFGAEYAFVDRDHQPLEAALSRDPLMRLVYSDEEGKIYQFVPPPGFVAR</sequence>
<feature type="transmembrane region" description="Helical" evidence="1">
    <location>
        <begin position="365"/>
        <end position="383"/>
    </location>
</feature>
<dbReference type="EMBL" id="MGEG01000008">
    <property type="protein sequence ID" value="OGL79707.1"/>
    <property type="molecule type" value="Genomic_DNA"/>
</dbReference>
<evidence type="ECO:0000313" key="2">
    <source>
        <dbReference type="EMBL" id="OGL79707.1"/>
    </source>
</evidence>
<evidence type="ECO:0008006" key="4">
    <source>
        <dbReference type="Google" id="ProtNLM"/>
    </source>
</evidence>
<feature type="transmembrane region" description="Helical" evidence="1">
    <location>
        <begin position="327"/>
        <end position="344"/>
    </location>
</feature>
<reference evidence="2 3" key="1">
    <citation type="journal article" date="2016" name="Nat. Commun.">
        <title>Thousands of microbial genomes shed light on interconnected biogeochemical processes in an aquifer system.</title>
        <authorList>
            <person name="Anantharaman K."/>
            <person name="Brown C.T."/>
            <person name="Hug L.A."/>
            <person name="Sharon I."/>
            <person name="Castelle C.J."/>
            <person name="Probst A.J."/>
            <person name="Thomas B.C."/>
            <person name="Singh A."/>
            <person name="Wilkins M.J."/>
            <person name="Karaoz U."/>
            <person name="Brodie E.L."/>
            <person name="Williams K.H."/>
            <person name="Hubbard S.S."/>
            <person name="Banfield J.F."/>
        </authorList>
    </citation>
    <scope>NUCLEOTIDE SEQUENCE [LARGE SCALE GENOMIC DNA]</scope>
</reference>
<feature type="transmembrane region" description="Helical" evidence="1">
    <location>
        <begin position="209"/>
        <end position="229"/>
    </location>
</feature>
<name>A0A1F7UPT3_9BACT</name>
<feature type="transmembrane region" description="Helical" evidence="1">
    <location>
        <begin position="301"/>
        <end position="321"/>
    </location>
</feature>
<keyword evidence="1" id="KW-0472">Membrane</keyword>
<proteinExistence type="predicted"/>
<dbReference type="AlphaFoldDB" id="A0A1F7UPT3"/>
<feature type="transmembrane region" description="Helical" evidence="1">
    <location>
        <begin position="93"/>
        <end position="111"/>
    </location>
</feature>
<gene>
    <name evidence="2" type="ORF">A3F28_01365</name>
</gene>
<protein>
    <recommendedName>
        <fullName evidence="4">Glycosyltransferase RgtA/B/C/D-like domain-containing protein</fullName>
    </recommendedName>
</protein>
<feature type="transmembrane region" description="Helical" evidence="1">
    <location>
        <begin position="266"/>
        <end position="289"/>
    </location>
</feature>
<evidence type="ECO:0000313" key="3">
    <source>
        <dbReference type="Proteomes" id="UP000176598"/>
    </source>
</evidence>
<organism evidence="2 3">
    <name type="scientific">Candidatus Uhrbacteria bacterium RIFCSPHIGHO2_12_FULL_57_11</name>
    <dbReference type="NCBI Taxonomy" id="1802398"/>
    <lineage>
        <taxon>Bacteria</taxon>
        <taxon>Candidatus Uhriibacteriota</taxon>
    </lineage>
</organism>
<evidence type="ECO:0000256" key="1">
    <source>
        <dbReference type="SAM" id="Phobius"/>
    </source>
</evidence>
<dbReference type="Proteomes" id="UP000176598">
    <property type="component" value="Unassembled WGS sequence"/>
</dbReference>
<comment type="caution">
    <text evidence="2">The sequence shown here is derived from an EMBL/GenBank/DDBJ whole genome shotgun (WGS) entry which is preliminary data.</text>
</comment>
<keyword evidence="1" id="KW-1133">Transmembrane helix</keyword>
<keyword evidence="1" id="KW-0812">Transmembrane</keyword>
<accession>A0A1F7UPT3</accession>